<keyword evidence="2 3" id="KW-0694">RNA-binding</keyword>
<dbReference type="PANTHER" id="PTHR30308">
    <property type="entry name" value="TMRNA-BINDING COMPONENT OF TRANS-TRANSLATION TAGGING COMPLEX"/>
    <property type="match status" value="1"/>
</dbReference>
<dbReference type="InterPro" id="IPR000037">
    <property type="entry name" value="SsrA-bd_prot"/>
</dbReference>
<dbReference type="PANTHER" id="PTHR30308:SF2">
    <property type="entry name" value="SSRA-BINDING PROTEIN"/>
    <property type="match status" value="1"/>
</dbReference>
<dbReference type="InterPro" id="IPR023620">
    <property type="entry name" value="SmpB"/>
</dbReference>
<comment type="caution">
    <text evidence="4">The sequence shown here is derived from an EMBL/GenBank/DDBJ whole genome shotgun (WGS) entry which is preliminary data.</text>
</comment>
<evidence type="ECO:0000313" key="5">
    <source>
        <dbReference type="Proteomes" id="UP001157186"/>
    </source>
</evidence>
<dbReference type="NCBIfam" id="TIGR00086">
    <property type="entry name" value="smpB"/>
    <property type="match status" value="1"/>
</dbReference>
<dbReference type="InterPro" id="IPR020081">
    <property type="entry name" value="SsrA-bd_prot_CS"/>
</dbReference>
<sequence length="164" mass="18856">MAKKKSKQSNSNTIALNKKARHNYNLTDKFEAGMSLQGWEIKSIRGGKVNISDCYVLIKDREAYLVGSEIMPLNAASSHVVCDPVRPRKLLLNRRELDRLVGAVERDGYSLIATAMYWKQCWVKLEFYLGKGKKAHDKRADIKDREWQVDKGRLMKNKTLNKVD</sequence>
<dbReference type="RefSeq" id="WP_284243321.1">
    <property type="nucleotide sequence ID" value="NZ_BSST01000001.1"/>
</dbReference>
<dbReference type="SUPFAM" id="SSF74982">
    <property type="entry name" value="Small protein B (SmpB)"/>
    <property type="match status" value="1"/>
</dbReference>
<evidence type="ECO:0000256" key="2">
    <source>
        <dbReference type="ARBA" id="ARBA00022884"/>
    </source>
</evidence>
<proteinExistence type="inferred from homology"/>
<comment type="function">
    <text evidence="3">Required for rescue of stalled ribosomes mediated by trans-translation. Binds to transfer-messenger RNA (tmRNA), required for stable association of tmRNA with ribosomes. tmRNA and SmpB together mimic tRNA shape, replacing the anticodon stem-loop with SmpB. tmRNA is encoded by the ssrA gene; the 2 termini fold to resemble tRNA(Ala) and it encodes a 'tag peptide', a short internal open reading frame. During trans-translation Ala-aminoacylated tmRNA acts like a tRNA, entering the A-site of stalled ribosomes, displacing the stalled mRNA. The ribosome then switches to translate the ORF on the tmRNA; the nascent peptide is terminated with the 'tag peptide' encoded by the tmRNA and targeted for degradation. The ribosome is freed to recommence translation, which seems to be the essential function of trans-translation.</text>
</comment>
<dbReference type="Proteomes" id="UP001157186">
    <property type="component" value="Unassembled WGS sequence"/>
</dbReference>
<organism evidence="4 5">
    <name type="scientific">Thalassotalea insulae</name>
    <dbReference type="NCBI Taxonomy" id="2056778"/>
    <lineage>
        <taxon>Bacteria</taxon>
        <taxon>Pseudomonadati</taxon>
        <taxon>Pseudomonadota</taxon>
        <taxon>Gammaproteobacteria</taxon>
        <taxon>Alteromonadales</taxon>
        <taxon>Colwelliaceae</taxon>
        <taxon>Thalassotalea</taxon>
    </lineage>
</organism>
<reference evidence="4 5" key="1">
    <citation type="submission" date="2023-03" db="EMBL/GenBank/DDBJ databases">
        <title>Draft genome sequence of Thalassotalea insulae KCTC 62186T.</title>
        <authorList>
            <person name="Sawabe T."/>
        </authorList>
    </citation>
    <scope>NUCLEOTIDE SEQUENCE [LARGE SCALE GENOMIC DNA]</scope>
    <source>
        <strain evidence="4 5">KCTC 62186</strain>
    </source>
</reference>
<dbReference type="HAMAP" id="MF_00023">
    <property type="entry name" value="SmpB"/>
    <property type="match status" value="1"/>
</dbReference>
<dbReference type="NCBIfam" id="NF003843">
    <property type="entry name" value="PRK05422.1"/>
    <property type="match status" value="1"/>
</dbReference>
<evidence type="ECO:0000256" key="1">
    <source>
        <dbReference type="ARBA" id="ARBA00022490"/>
    </source>
</evidence>
<dbReference type="CDD" id="cd09294">
    <property type="entry name" value="SmpB"/>
    <property type="match status" value="1"/>
</dbReference>
<dbReference type="Gene3D" id="2.40.280.10">
    <property type="match status" value="1"/>
</dbReference>
<keyword evidence="1 3" id="KW-0963">Cytoplasm</keyword>
<gene>
    <name evidence="3 4" type="primary">smpB</name>
    <name evidence="4" type="ORF">tinsulaeT_08050</name>
</gene>
<comment type="subcellular location">
    <subcellularLocation>
        <location evidence="3">Cytoplasm</location>
    </subcellularLocation>
    <text evidence="3">The tmRNA-SmpB complex associates with stalled 70S ribosomes.</text>
</comment>
<keyword evidence="5" id="KW-1185">Reference proteome</keyword>
<evidence type="ECO:0000256" key="3">
    <source>
        <dbReference type="HAMAP-Rule" id="MF_00023"/>
    </source>
</evidence>
<dbReference type="EMBL" id="BSST01000001">
    <property type="protein sequence ID" value="GLX77465.1"/>
    <property type="molecule type" value="Genomic_DNA"/>
</dbReference>
<protein>
    <recommendedName>
        <fullName evidence="3">SsrA-binding protein</fullName>
    </recommendedName>
    <alternativeName>
        <fullName evidence="3">Small protein B</fullName>
    </alternativeName>
</protein>
<comment type="similarity">
    <text evidence="3">Belongs to the SmpB family.</text>
</comment>
<evidence type="ECO:0000313" key="4">
    <source>
        <dbReference type="EMBL" id="GLX77465.1"/>
    </source>
</evidence>
<dbReference type="Pfam" id="PF01668">
    <property type="entry name" value="SmpB"/>
    <property type="match status" value="1"/>
</dbReference>
<name>A0ABQ6GS05_9GAMM</name>
<dbReference type="PROSITE" id="PS01317">
    <property type="entry name" value="SSRP"/>
    <property type="match status" value="1"/>
</dbReference>
<accession>A0ABQ6GS05</accession>